<dbReference type="RefSeq" id="WP_003859153.1">
    <property type="nucleotide sequence ID" value="NZ_CP011309.1"/>
</dbReference>
<reference evidence="1 2" key="1">
    <citation type="submission" date="2015-04" db="EMBL/GenBank/DDBJ databases">
        <title>Complete Genome Sequence of Brevibacterium flavum ATCC 15168.</title>
        <authorList>
            <person name="Ahn J."/>
            <person name="Park G."/>
            <person name="Jeon W."/>
            <person name="Jang Y."/>
            <person name="Jang M."/>
            <person name="Lee H."/>
            <person name="Lee H."/>
        </authorList>
    </citation>
    <scope>NUCLEOTIDE SEQUENCE [LARGE SCALE GENOMIC DNA]</scope>
    <source>
        <strain evidence="1 2">ATCC 15168</strain>
    </source>
</reference>
<dbReference type="EMBL" id="CP011309">
    <property type="protein sequence ID" value="AKF28208.1"/>
    <property type="molecule type" value="Genomic_DNA"/>
</dbReference>
<keyword evidence="2" id="KW-1185">Reference proteome</keyword>
<dbReference type="HOGENOM" id="CLU_154463_2_0_11"/>
<dbReference type="InterPro" id="IPR025518">
    <property type="entry name" value="DUF4406"/>
</dbReference>
<dbReference type="Pfam" id="PF14359">
    <property type="entry name" value="DUF4406"/>
    <property type="match status" value="1"/>
</dbReference>
<name>A0A0F6Z7J7_9CORY</name>
<accession>A0A0F6Z7J7</accession>
<dbReference type="Proteomes" id="UP000034037">
    <property type="component" value="Chromosome"/>
</dbReference>
<proteinExistence type="predicted"/>
<dbReference type="Gene3D" id="3.40.50.10400">
    <property type="entry name" value="Hypothetical protein PA1492"/>
    <property type="match status" value="1"/>
</dbReference>
<evidence type="ECO:0008006" key="3">
    <source>
        <dbReference type="Google" id="ProtNLM"/>
    </source>
</evidence>
<evidence type="ECO:0000313" key="2">
    <source>
        <dbReference type="Proteomes" id="UP000034037"/>
    </source>
</evidence>
<evidence type="ECO:0000313" key="1">
    <source>
        <dbReference type="EMBL" id="AKF28208.1"/>
    </source>
</evidence>
<gene>
    <name evidence="1" type="ORF">YH66_11960</name>
</gene>
<sequence>MTTFKPRVFISGPMTGIEYFNYPAFHHAAYQLEAEFSIISPAHRDNGMPLQPPSAGSEKPWTYYMRDSLRKLMEADCIFMLPGWETSRGAQIEHHLAELLDIKVINPNILGGSDEDS</sequence>
<dbReference type="PATRIC" id="fig|92706.3.peg.2503"/>
<dbReference type="SUPFAM" id="SSF52309">
    <property type="entry name" value="N-(deoxy)ribosyltransferase-like"/>
    <property type="match status" value="1"/>
</dbReference>
<dbReference type="AlphaFoldDB" id="A0A0F6Z7J7"/>
<protein>
    <recommendedName>
        <fullName evidence="3">Nucleoside 2-deoxyribosyltransferase</fullName>
    </recommendedName>
</protein>
<organism evidence="1 2">
    <name type="scientific">[Brevibacterium] flavum</name>
    <dbReference type="NCBI Taxonomy" id="92706"/>
    <lineage>
        <taxon>Bacteria</taxon>
        <taxon>Bacillati</taxon>
        <taxon>Actinomycetota</taxon>
        <taxon>Actinomycetes</taxon>
        <taxon>Mycobacteriales</taxon>
        <taxon>Corynebacteriaceae</taxon>
        <taxon>Corynebacterium</taxon>
    </lineage>
</organism>